<dbReference type="PANTHER" id="PTHR36180">
    <property type="entry name" value="DNA-BINDING PROTEIN-RELATED-RELATED"/>
    <property type="match status" value="1"/>
</dbReference>
<organism evidence="2 3">
    <name type="scientific">Sphingobium cloacae</name>
    <dbReference type="NCBI Taxonomy" id="120107"/>
    <lineage>
        <taxon>Bacteria</taxon>
        <taxon>Pseudomonadati</taxon>
        <taxon>Pseudomonadota</taxon>
        <taxon>Alphaproteobacteria</taxon>
        <taxon>Sphingomonadales</taxon>
        <taxon>Sphingomonadaceae</taxon>
        <taxon>Sphingobium</taxon>
    </lineage>
</organism>
<dbReference type="SMART" id="SM01040">
    <property type="entry name" value="Bro-N"/>
    <property type="match status" value="1"/>
</dbReference>
<keyword evidence="3" id="KW-1185">Reference proteome</keyword>
<dbReference type="AlphaFoldDB" id="A0A1E1F2R5"/>
<dbReference type="RefSeq" id="WP_066517623.1">
    <property type="nucleotide sequence ID" value="NZ_AP017655.1"/>
</dbReference>
<evidence type="ECO:0000259" key="1">
    <source>
        <dbReference type="PROSITE" id="PS51750"/>
    </source>
</evidence>
<dbReference type="OrthoDB" id="9808959at2"/>
<protein>
    <submittedName>
        <fullName evidence="2">BRO family protein</fullName>
    </submittedName>
</protein>
<dbReference type="InterPro" id="IPR021874">
    <property type="entry name" value="Phage_Mu_Gp27"/>
</dbReference>
<dbReference type="Pfam" id="PF02498">
    <property type="entry name" value="Bro-N"/>
    <property type="match status" value="1"/>
</dbReference>
<accession>A0A1E1F2R5</accession>
<dbReference type="PROSITE" id="PS51750">
    <property type="entry name" value="BRO_N"/>
    <property type="match status" value="1"/>
</dbReference>
<dbReference type="KEGG" id="sclo:SCLO_1017560"/>
<dbReference type="Pfam" id="PF11985">
    <property type="entry name" value="Phage_Mu_Gp27"/>
    <property type="match status" value="1"/>
</dbReference>
<sequence>MGALVPFAYGDALVRVIEIDAAPWWVASDVAKVLGYRIAPDMVRNLDDDEADTHIVRIRSENGVVQDREVTIISESGLYHAILKSRRPEAKRFRKWVTSEVLPAIRRHGFYEAPQAPAPQSEPALPSYSWHRGRRSRLSSIDKLAGRCGEAVAWAKAALRERSVSQVEIHAEFNRRIIAKGEKPVSKSAFSRFAIHHAVEIQRLEEELMITREMLSRMGPDEQFDALHAAAQVIRSRLIDDVNSGSLDARQNQLAALALERLSGVIERGAKSRKTRPH</sequence>
<proteinExistence type="predicted"/>
<evidence type="ECO:0000313" key="3">
    <source>
        <dbReference type="Proteomes" id="UP000218272"/>
    </source>
</evidence>
<dbReference type="EMBL" id="AP017655">
    <property type="protein sequence ID" value="BAV64796.1"/>
    <property type="molecule type" value="Genomic_DNA"/>
</dbReference>
<name>A0A1E1F2R5_9SPHN</name>
<evidence type="ECO:0000313" key="2">
    <source>
        <dbReference type="EMBL" id="BAV64796.1"/>
    </source>
</evidence>
<reference evidence="2 3" key="1">
    <citation type="submission" date="2016-10" db="EMBL/GenBank/DDBJ databases">
        <title>Complete Genome Sequence of the Nonylphenol-Degrading Bacterium Sphingobium cloacae JCM 10874T.</title>
        <authorList>
            <person name="Ootsuka M."/>
            <person name="Nishizawa T."/>
            <person name="Ohta H."/>
        </authorList>
    </citation>
    <scope>NUCLEOTIDE SEQUENCE [LARGE SCALE GENOMIC DNA]</scope>
    <source>
        <strain evidence="2 3">JCM 10874</strain>
    </source>
</reference>
<gene>
    <name evidence="2" type="ORF">SCLO_1017560</name>
</gene>
<dbReference type="Proteomes" id="UP000218272">
    <property type="component" value="Chromosome SCLO_1"/>
</dbReference>
<dbReference type="PANTHER" id="PTHR36180:SF2">
    <property type="entry name" value="BRO FAMILY PROTEIN"/>
    <property type="match status" value="1"/>
</dbReference>
<feature type="domain" description="Bro-N" evidence="1">
    <location>
        <begin position="1"/>
        <end position="109"/>
    </location>
</feature>
<dbReference type="InterPro" id="IPR003497">
    <property type="entry name" value="BRO_N_domain"/>
</dbReference>